<name>A0A150P4Y4_SORCE</name>
<proteinExistence type="predicted"/>
<organism evidence="1 2">
    <name type="scientific">Sorangium cellulosum</name>
    <name type="common">Polyangium cellulosum</name>
    <dbReference type="NCBI Taxonomy" id="56"/>
    <lineage>
        <taxon>Bacteria</taxon>
        <taxon>Pseudomonadati</taxon>
        <taxon>Myxococcota</taxon>
        <taxon>Polyangia</taxon>
        <taxon>Polyangiales</taxon>
        <taxon>Polyangiaceae</taxon>
        <taxon>Sorangium</taxon>
    </lineage>
</organism>
<sequence length="123" mass="13217">MDGLGDPQELELTIEANWRIGDEADWQAKVRRLAPEGAVEPEEPVQAYELASMRWSDGSNVSDVVLTAGELRVTTQGGATIVIGSSVERGETAWSIGQRGAPEHEATWSVCCVDGVVYVKGSE</sequence>
<accession>A0A150P4Y4</accession>
<evidence type="ECO:0000313" key="2">
    <source>
        <dbReference type="Proteomes" id="UP000075604"/>
    </source>
</evidence>
<protein>
    <submittedName>
        <fullName evidence="1">Uncharacterized protein</fullName>
    </submittedName>
</protein>
<comment type="caution">
    <text evidence="1">The sequence shown here is derived from an EMBL/GenBank/DDBJ whole genome shotgun (WGS) entry which is preliminary data.</text>
</comment>
<dbReference type="AlphaFoldDB" id="A0A150P4Y4"/>
<dbReference type="EMBL" id="JELX01003984">
    <property type="protein sequence ID" value="KYF50752.1"/>
    <property type="molecule type" value="Genomic_DNA"/>
</dbReference>
<evidence type="ECO:0000313" key="1">
    <source>
        <dbReference type="EMBL" id="KYF50752.1"/>
    </source>
</evidence>
<dbReference type="Proteomes" id="UP000075604">
    <property type="component" value="Unassembled WGS sequence"/>
</dbReference>
<reference evidence="1 2" key="1">
    <citation type="submission" date="2014-02" db="EMBL/GenBank/DDBJ databases">
        <title>The small core and large imbalanced accessory genome model reveals a collaborative survival strategy of Sorangium cellulosum strains in nature.</title>
        <authorList>
            <person name="Han K."/>
            <person name="Peng R."/>
            <person name="Blom J."/>
            <person name="Li Y.-Z."/>
        </authorList>
    </citation>
    <scope>NUCLEOTIDE SEQUENCE [LARGE SCALE GENOMIC DNA]</scope>
    <source>
        <strain evidence="1 2">So0157-18</strain>
    </source>
</reference>
<gene>
    <name evidence="1" type="ORF">BE04_17190</name>
</gene>